<dbReference type="RefSeq" id="WP_379787054.1">
    <property type="nucleotide sequence ID" value="NZ_JBHSHL010000003.1"/>
</dbReference>
<proteinExistence type="predicted"/>
<accession>A0ABV9QLN5</accession>
<dbReference type="Proteomes" id="UP001595916">
    <property type="component" value="Unassembled WGS sequence"/>
</dbReference>
<reference evidence="4" key="1">
    <citation type="journal article" date="2019" name="Int. J. Syst. Evol. Microbiol.">
        <title>The Global Catalogue of Microorganisms (GCM) 10K type strain sequencing project: providing services to taxonomists for standard genome sequencing and annotation.</title>
        <authorList>
            <consortium name="The Broad Institute Genomics Platform"/>
            <consortium name="The Broad Institute Genome Sequencing Center for Infectious Disease"/>
            <person name="Wu L."/>
            <person name="Ma J."/>
        </authorList>
    </citation>
    <scope>NUCLEOTIDE SEQUENCE [LARGE SCALE GENOMIC DNA]</scope>
    <source>
        <strain evidence="4">CCUG 46385</strain>
    </source>
</reference>
<keyword evidence="1" id="KW-0812">Transmembrane</keyword>
<sequence>MKNAKWIKRLNMITQIFVIVVVGVSFISKMDYTQQQVLNRVLNDMELKLNPARVREAYEIRSIVLDGSKYTLGELVHSTMEAATYEFYDSEEDGNTYATIKGNITFHDVPVRANLKYKEVEEGRYELYALTLNDVPQMGLFYEGLIAKMEENCDVKFGYRSPEEDVQEDTAMVSAIGEETQSVESIERKVYANAPVNVLGERNTPDQREVREEETEMQDYLLPYSDTDYLTDEDLQMIYETGDRDLVRLIINEMYARHGFVFKKAKNRDYFMSQSWYHPVEGLTDEYIKTQLFNEYEKANLKALLEVEEMLK</sequence>
<evidence type="ECO:0000256" key="1">
    <source>
        <dbReference type="SAM" id="Phobius"/>
    </source>
</evidence>
<evidence type="ECO:0000313" key="4">
    <source>
        <dbReference type="Proteomes" id="UP001595916"/>
    </source>
</evidence>
<gene>
    <name evidence="3" type="ORF">ACFO4R_00800</name>
</gene>
<keyword evidence="4" id="KW-1185">Reference proteome</keyword>
<evidence type="ECO:0000259" key="2">
    <source>
        <dbReference type="SMART" id="SM01324"/>
    </source>
</evidence>
<keyword evidence="1" id="KW-1133">Transmembrane helix</keyword>
<protein>
    <submittedName>
        <fullName evidence="3">YARHG domain-containing protein</fullName>
    </submittedName>
</protein>
<dbReference type="InterPro" id="IPR038434">
    <property type="entry name" value="YARHG_sf"/>
</dbReference>
<keyword evidence="1" id="KW-0472">Membrane</keyword>
<dbReference type="Gene3D" id="1.20.58.1690">
    <property type="match status" value="1"/>
</dbReference>
<feature type="domain" description="YARHG" evidence="2">
    <location>
        <begin position="218"/>
        <end position="309"/>
    </location>
</feature>
<organism evidence="3 4">
    <name type="scientific">Filifactor villosus</name>
    <dbReference type="NCBI Taxonomy" id="29374"/>
    <lineage>
        <taxon>Bacteria</taxon>
        <taxon>Bacillati</taxon>
        <taxon>Bacillota</taxon>
        <taxon>Clostridia</taxon>
        <taxon>Peptostreptococcales</taxon>
        <taxon>Filifactoraceae</taxon>
        <taxon>Filifactor</taxon>
    </lineage>
</organism>
<dbReference type="SMART" id="SM01324">
    <property type="entry name" value="YARHG"/>
    <property type="match status" value="1"/>
</dbReference>
<evidence type="ECO:0000313" key="3">
    <source>
        <dbReference type="EMBL" id="MFC4803609.1"/>
    </source>
</evidence>
<dbReference type="Pfam" id="PF13308">
    <property type="entry name" value="YARHG"/>
    <property type="match status" value="1"/>
</dbReference>
<dbReference type="InterPro" id="IPR025582">
    <property type="entry name" value="YARHG_dom"/>
</dbReference>
<feature type="transmembrane region" description="Helical" evidence="1">
    <location>
        <begin position="12"/>
        <end position="30"/>
    </location>
</feature>
<name>A0ABV9QLN5_9FIRM</name>
<dbReference type="EMBL" id="JBHSHL010000003">
    <property type="protein sequence ID" value="MFC4803609.1"/>
    <property type="molecule type" value="Genomic_DNA"/>
</dbReference>
<comment type="caution">
    <text evidence="3">The sequence shown here is derived from an EMBL/GenBank/DDBJ whole genome shotgun (WGS) entry which is preliminary data.</text>
</comment>